<dbReference type="PROSITE" id="PS00133">
    <property type="entry name" value="CARBOXYPEPT_ZN_2"/>
    <property type="match status" value="1"/>
</dbReference>
<dbReference type="PROSITE" id="PS51257">
    <property type="entry name" value="PROKAR_LIPOPROTEIN"/>
    <property type="match status" value="1"/>
</dbReference>
<dbReference type="OrthoDB" id="10249045at2759"/>
<dbReference type="Pfam" id="PF13620">
    <property type="entry name" value="CarboxypepD_reg"/>
    <property type="match status" value="1"/>
</dbReference>
<feature type="signal peptide" evidence="15">
    <location>
        <begin position="1"/>
        <end position="20"/>
    </location>
</feature>
<dbReference type="GO" id="GO:0006518">
    <property type="term" value="P:peptide metabolic process"/>
    <property type="evidence" value="ECO:0007669"/>
    <property type="project" value="TreeGrafter"/>
</dbReference>
<evidence type="ECO:0000256" key="14">
    <source>
        <dbReference type="SAM" id="MobiDB-lite"/>
    </source>
</evidence>
<protein>
    <submittedName>
        <fullName evidence="17">Carboxypeptidase E</fullName>
    </submittedName>
</protein>
<keyword evidence="12" id="KW-0325">Glycoprotein</keyword>
<dbReference type="EMBL" id="MTYJ01000109">
    <property type="protein sequence ID" value="OQV14136.1"/>
    <property type="molecule type" value="Genomic_DNA"/>
</dbReference>
<dbReference type="InterPro" id="IPR057247">
    <property type="entry name" value="CARBOXYPEPT_ZN_2"/>
</dbReference>
<evidence type="ECO:0000256" key="3">
    <source>
        <dbReference type="ARBA" id="ARBA00005988"/>
    </source>
</evidence>
<gene>
    <name evidence="17" type="ORF">BV898_11611</name>
</gene>
<evidence type="ECO:0000256" key="7">
    <source>
        <dbReference type="ARBA" id="ARBA00022723"/>
    </source>
</evidence>
<dbReference type="SUPFAM" id="SSF49464">
    <property type="entry name" value="Carboxypeptidase regulatory domain-like"/>
    <property type="match status" value="1"/>
</dbReference>
<comment type="caution">
    <text evidence="17">The sequence shown here is derived from an EMBL/GenBank/DDBJ whole genome shotgun (WGS) entry which is preliminary data.</text>
</comment>
<feature type="compositionally biased region" description="Basic and acidic residues" evidence="14">
    <location>
        <begin position="479"/>
        <end position="490"/>
    </location>
</feature>
<keyword evidence="9" id="KW-0378">Hydrolase</keyword>
<dbReference type="GO" id="GO:0016485">
    <property type="term" value="P:protein processing"/>
    <property type="evidence" value="ECO:0007669"/>
    <property type="project" value="TreeGrafter"/>
</dbReference>
<dbReference type="PROSITE" id="PS52035">
    <property type="entry name" value="PEPTIDASE_M14"/>
    <property type="match status" value="1"/>
</dbReference>
<feature type="region of interest" description="Disordered" evidence="14">
    <location>
        <begin position="461"/>
        <end position="496"/>
    </location>
</feature>
<dbReference type="PRINTS" id="PR00765">
    <property type="entry name" value="CRBOXYPTASEA"/>
</dbReference>
<dbReference type="SUPFAM" id="SSF53187">
    <property type="entry name" value="Zn-dependent exopeptidases"/>
    <property type="match status" value="1"/>
</dbReference>
<keyword evidence="8 15" id="KW-0732">Signal</keyword>
<dbReference type="SMART" id="SM00631">
    <property type="entry name" value="Zn_pept"/>
    <property type="match status" value="1"/>
</dbReference>
<dbReference type="GO" id="GO:0005615">
    <property type="term" value="C:extracellular space"/>
    <property type="evidence" value="ECO:0007669"/>
    <property type="project" value="TreeGrafter"/>
</dbReference>
<dbReference type="InterPro" id="IPR050753">
    <property type="entry name" value="Peptidase_M14_domain"/>
</dbReference>
<evidence type="ECO:0000256" key="6">
    <source>
        <dbReference type="ARBA" id="ARBA00022670"/>
    </source>
</evidence>
<comment type="subcellular location">
    <subcellularLocation>
        <location evidence="2">Secreted</location>
    </subcellularLocation>
</comment>
<keyword evidence="11" id="KW-0482">Metalloprotease</keyword>
<sequence>MVTLGKVLLLACCCFGFACCRDGLEFRHHNQAELEQVLLDVAEKCPNITRIYQLENPSVMGAPLLVLEMSDNPGVHEPLEPEFKYVGNIHGNEVVGRELILHLAGYLCDEYQNGNKEIRRLIDTTRIHLLPTANPDGYALAAVEGSKGQWLDGRTNANNVDLNRDFPDLNQLSYSGESEEANPNSYQKMLQVANQFSQMQPETLSIVTWIFDNPFVLSGSLHGGDLVVNYPYDESRSGKPSEEYTSSPDDVTFRQLAIAYASKHAQMMNVERQVCGANGINFAKQGGITNGADWYSVKGGMQDFNYLASNAFELTMELGCRKFPEESELKRYWNDNKEALLNFMWQSHSGVKGLIYDLISGDPITNAVIVVRNQTKGERIAHNTTSTKFGDYFRLLAPGTYELYVEAPNYTPQVESITVTNRSLSSGTADDLIINFAMIPRKINEQTYLENLNADRNEMVDDETDYSRQSQPLGASDYSDAKYDGPKDGNTDDGEDLQNVLNLLRATPGRENVDPLADAVDERDVQDIMNMLKTPKGDTKNLMDVLRPPAKEKKAAKPESLPVMKA</sequence>
<organism evidence="17 18">
    <name type="scientific">Hypsibius exemplaris</name>
    <name type="common">Freshwater tardigrade</name>
    <dbReference type="NCBI Taxonomy" id="2072580"/>
    <lineage>
        <taxon>Eukaryota</taxon>
        <taxon>Metazoa</taxon>
        <taxon>Ecdysozoa</taxon>
        <taxon>Tardigrada</taxon>
        <taxon>Eutardigrada</taxon>
        <taxon>Parachela</taxon>
        <taxon>Hypsibioidea</taxon>
        <taxon>Hypsibiidae</taxon>
        <taxon>Hypsibius</taxon>
    </lineage>
</organism>
<evidence type="ECO:0000259" key="16">
    <source>
        <dbReference type="PROSITE" id="PS52035"/>
    </source>
</evidence>
<name>A0A1W0WG09_HYPEX</name>
<dbReference type="InterPro" id="IPR000834">
    <property type="entry name" value="Peptidase_M14"/>
</dbReference>
<dbReference type="Gene3D" id="2.60.40.1120">
    <property type="entry name" value="Carboxypeptidase-like, regulatory domain"/>
    <property type="match status" value="1"/>
</dbReference>
<evidence type="ECO:0000256" key="12">
    <source>
        <dbReference type="ARBA" id="ARBA00023180"/>
    </source>
</evidence>
<evidence type="ECO:0000256" key="9">
    <source>
        <dbReference type="ARBA" id="ARBA00022801"/>
    </source>
</evidence>
<evidence type="ECO:0000256" key="11">
    <source>
        <dbReference type="ARBA" id="ARBA00023049"/>
    </source>
</evidence>
<evidence type="ECO:0000256" key="8">
    <source>
        <dbReference type="ARBA" id="ARBA00022729"/>
    </source>
</evidence>
<dbReference type="Proteomes" id="UP000192578">
    <property type="component" value="Unassembled WGS sequence"/>
</dbReference>
<dbReference type="AlphaFoldDB" id="A0A1W0WG09"/>
<dbReference type="Gene3D" id="3.40.630.10">
    <property type="entry name" value="Zn peptidases"/>
    <property type="match status" value="1"/>
</dbReference>
<dbReference type="GO" id="GO:0008270">
    <property type="term" value="F:zinc ion binding"/>
    <property type="evidence" value="ECO:0007669"/>
    <property type="project" value="InterPro"/>
</dbReference>
<keyword evidence="10" id="KW-0862">Zinc</keyword>
<reference evidence="18" key="1">
    <citation type="submission" date="2017-01" db="EMBL/GenBank/DDBJ databases">
        <title>Comparative genomics of anhydrobiosis in the tardigrade Hypsibius dujardini.</title>
        <authorList>
            <person name="Yoshida Y."/>
            <person name="Koutsovoulos G."/>
            <person name="Laetsch D."/>
            <person name="Stevens L."/>
            <person name="Kumar S."/>
            <person name="Horikawa D."/>
            <person name="Ishino K."/>
            <person name="Komine S."/>
            <person name="Tomita M."/>
            <person name="Blaxter M."/>
            <person name="Arakawa K."/>
        </authorList>
    </citation>
    <scope>NUCLEOTIDE SEQUENCE [LARGE SCALE GENOMIC DNA]</scope>
    <source>
        <strain evidence="18">Z151</strain>
    </source>
</reference>
<evidence type="ECO:0000256" key="4">
    <source>
        <dbReference type="ARBA" id="ARBA00022525"/>
    </source>
</evidence>
<dbReference type="PANTHER" id="PTHR11532:SF93">
    <property type="entry name" value="CARBOXYPEPTIDASE E"/>
    <property type="match status" value="1"/>
</dbReference>
<keyword evidence="6" id="KW-0645">Protease</keyword>
<evidence type="ECO:0000256" key="1">
    <source>
        <dbReference type="ARBA" id="ARBA00001947"/>
    </source>
</evidence>
<comment type="similarity">
    <text evidence="3 13">Belongs to the peptidase M14 family.</text>
</comment>
<evidence type="ECO:0000256" key="15">
    <source>
        <dbReference type="SAM" id="SignalP"/>
    </source>
</evidence>
<dbReference type="PANTHER" id="PTHR11532">
    <property type="entry name" value="PROTEASE M14 CARBOXYPEPTIDASE"/>
    <property type="match status" value="1"/>
</dbReference>
<evidence type="ECO:0000313" key="18">
    <source>
        <dbReference type="Proteomes" id="UP000192578"/>
    </source>
</evidence>
<evidence type="ECO:0000256" key="2">
    <source>
        <dbReference type="ARBA" id="ARBA00004613"/>
    </source>
</evidence>
<dbReference type="GO" id="GO:0004181">
    <property type="term" value="F:metallocarboxypeptidase activity"/>
    <property type="evidence" value="ECO:0007669"/>
    <property type="project" value="InterPro"/>
</dbReference>
<dbReference type="PROSITE" id="PS00132">
    <property type="entry name" value="CARBOXYPEPT_ZN_1"/>
    <property type="match status" value="1"/>
</dbReference>
<keyword evidence="7" id="KW-0479">Metal-binding</keyword>
<keyword evidence="18" id="KW-1185">Reference proteome</keyword>
<dbReference type="InterPro" id="IPR008969">
    <property type="entry name" value="CarboxyPept-like_regulatory"/>
</dbReference>
<keyword evidence="5 17" id="KW-0121">Carboxypeptidase</keyword>
<dbReference type="InterPro" id="IPR057246">
    <property type="entry name" value="CARBOXYPEPT_ZN_1"/>
</dbReference>
<evidence type="ECO:0000256" key="13">
    <source>
        <dbReference type="PROSITE-ProRule" id="PRU01379"/>
    </source>
</evidence>
<evidence type="ECO:0000313" key="17">
    <source>
        <dbReference type="EMBL" id="OQV14136.1"/>
    </source>
</evidence>
<evidence type="ECO:0000256" key="10">
    <source>
        <dbReference type="ARBA" id="ARBA00022833"/>
    </source>
</evidence>
<feature type="active site" description="Proton donor/acceptor" evidence="13">
    <location>
        <position position="317"/>
    </location>
</feature>
<accession>A0A1W0WG09</accession>
<comment type="cofactor">
    <cofactor evidence="1">
        <name>Zn(2+)</name>
        <dbReference type="ChEBI" id="CHEBI:29105"/>
    </cofactor>
</comment>
<dbReference type="CDD" id="cd11308">
    <property type="entry name" value="Peptidase_M14NE-CP-C_like"/>
    <property type="match status" value="1"/>
</dbReference>
<keyword evidence="4" id="KW-0964">Secreted</keyword>
<dbReference type="FunFam" id="3.40.630.10:FF:000013">
    <property type="entry name" value="carboxypeptidase N catalytic chain"/>
    <property type="match status" value="1"/>
</dbReference>
<dbReference type="Pfam" id="PF00246">
    <property type="entry name" value="Peptidase_M14"/>
    <property type="match status" value="1"/>
</dbReference>
<evidence type="ECO:0000256" key="5">
    <source>
        <dbReference type="ARBA" id="ARBA00022645"/>
    </source>
</evidence>
<proteinExistence type="inferred from homology"/>
<feature type="chain" id="PRO_5012325498" evidence="15">
    <location>
        <begin position="21"/>
        <end position="566"/>
    </location>
</feature>
<feature type="domain" description="Peptidase M14" evidence="16">
    <location>
        <begin position="27"/>
        <end position="347"/>
    </location>
</feature>
<dbReference type="CDD" id="cd03858">
    <property type="entry name" value="M14_CP_N-E_like"/>
    <property type="match status" value="1"/>
</dbReference>